<dbReference type="GO" id="GO:0005737">
    <property type="term" value="C:cytoplasm"/>
    <property type="evidence" value="ECO:0007669"/>
    <property type="project" value="InterPro"/>
</dbReference>
<evidence type="ECO:0000256" key="1">
    <source>
        <dbReference type="ARBA" id="ARBA00022801"/>
    </source>
</evidence>
<name>A0A6I1HZL7_9BURK</name>
<gene>
    <name evidence="6" type="ORF">GCN75_15135</name>
</gene>
<evidence type="ECO:0000256" key="4">
    <source>
        <dbReference type="PROSITE-ProRule" id="PRU00050"/>
    </source>
</evidence>
<dbReference type="SUPFAM" id="SSF52738">
    <property type="entry name" value="Methylesterase CheB, C-terminal domain"/>
    <property type="match status" value="1"/>
</dbReference>
<evidence type="ECO:0000313" key="6">
    <source>
        <dbReference type="EMBL" id="KAB8064035.1"/>
    </source>
</evidence>
<evidence type="ECO:0000313" key="7">
    <source>
        <dbReference type="Proteomes" id="UP000468717"/>
    </source>
</evidence>
<keyword evidence="4" id="KW-0145">Chemotaxis</keyword>
<feature type="active site" evidence="4">
    <location>
        <position position="10"/>
    </location>
</feature>
<evidence type="ECO:0000256" key="3">
    <source>
        <dbReference type="ARBA" id="ARBA00048267"/>
    </source>
</evidence>
<evidence type="ECO:0000259" key="5">
    <source>
        <dbReference type="PROSITE" id="PS50122"/>
    </source>
</evidence>
<feature type="active site" evidence="4">
    <location>
        <position position="132"/>
    </location>
</feature>
<reference evidence="6 7" key="1">
    <citation type="submission" date="2019-10" db="EMBL/GenBank/DDBJ databases">
        <title>Three novel species isolated from a subtropical stream in China.</title>
        <authorList>
            <person name="Lu H."/>
        </authorList>
    </citation>
    <scope>NUCLEOTIDE SEQUENCE [LARGE SCALE GENOMIC DNA]</scope>
    <source>
        <strain evidence="6 7">FT13W</strain>
    </source>
</reference>
<dbReference type="GO" id="GO:0008984">
    <property type="term" value="F:protein-glutamate methylesterase activity"/>
    <property type="evidence" value="ECO:0007669"/>
    <property type="project" value="UniProtKB-EC"/>
</dbReference>
<dbReference type="PANTHER" id="PTHR42872">
    <property type="entry name" value="PROTEIN-GLUTAMATE METHYLESTERASE/PROTEIN-GLUTAMINE GLUTAMINASE"/>
    <property type="match status" value="1"/>
</dbReference>
<dbReference type="RefSeq" id="WP_152283230.1">
    <property type="nucleotide sequence ID" value="NZ_WFLI01000016.1"/>
</dbReference>
<dbReference type="Pfam" id="PF01339">
    <property type="entry name" value="CheB_methylest"/>
    <property type="match status" value="1"/>
</dbReference>
<feature type="active site" evidence="4">
    <location>
        <position position="37"/>
    </location>
</feature>
<dbReference type="PIRSF" id="PIRSF036461">
    <property type="entry name" value="Chmtx_methlestr"/>
    <property type="match status" value="1"/>
</dbReference>
<protein>
    <recommendedName>
        <fullName evidence="2">protein-glutamate methylesterase</fullName>
        <ecNumber evidence="2">3.1.1.61</ecNumber>
    </recommendedName>
</protein>
<comment type="caution">
    <text evidence="6">The sequence shown here is derived from an EMBL/GenBank/DDBJ whole genome shotgun (WGS) entry which is preliminary data.</text>
</comment>
<dbReference type="GO" id="GO:0000156">
    <property type="term" value="F:phosphorelay response regulator activity"/>
    <property type="evidence" value="ECO:0007669"/>
    <property type="project" value="InterPro"/>
</dbReference>
<dbReference type="AlphaFoldDB" id="A0A6I1HZL7"/>
<comment type="catalytic activity">
    <reaction evidence="3">
        <text>[protein]-L-glutamate 5-O-methyl ester + H2O = L-glutamyl-[protein] + methanol + H(+)</text>
        <dbReference type="Rhea" id="RHEA:23236"/>
        <dbReference type="Rhea" id="RHEA-COMP:10208"/>
        <dbReference type="Rhea" id="RHEA-COMP:10311"/>
        <dbReference type="ChEBI" id="CHEBI:15377"/>
        <dbReference type="ChEBI" id="CHEBI:15378"/>
        <dbReference type="ChEBI" id="CHEBI:17790"/>
        <dbReference type="ChEBI" id="CHEBI:29973"/>
        <dbReference type="ChEBI" id="CHEBI:82795"/>
        <dbReference type="EC" id="3.1.1.61"/>
    </reaction>
</comment>
<feature type="domain" description="CheB-type methylesterase" evidence="5">
    <location>
        <begin position="1"/>
        <end position="190"/>
    </location>
</feature>
<dbReference type="InterPro" id="IPR000673">
    <property type="entry name" value="Sig_transdc_resp-reg_Me-estase"/>
</dbReference>
<keyword evidence="1 4" id="KW-0378">Hydrolase</keyword>
<evidence type="ECO:0000256" key="2">
    <source>
        <dbReference type="ARBA" id="ARBA00039140"/>
    </source>
</evidence>
<dbReference type="Proteomes" id="UP000468717">
    <property type="component" value="Unassembled WGS sequence"/>
</dbReference>
<dbReference type="Gene3D" id="3.40.50.180">
    <property type="entry name" value="Methylesterase CheB, C-terminal domain"/>
    <property type="match status" value="1"/>
</dbReference>
<keyword evidence="7" id="KW-1185">Reference proteome</keyword>
<dbReference type="PANTHER" id="PTHR42872:SF6">
    <property type="entry name" value="PROTEIN-GLUTAMATE METHYLESTERASE_PROTEIN-GLUTAMINE GLUTAMINASE"/>
    <property type="match status" value="1"/>
</dbReference>
<sequence length="330" mass="34789">MQALILIGASAGGVEALSAIFAALPASLPAPVLVVAHVGARKSLLPDILGKTAALPVRFAEEREPVHAGRILLAPPDRHMLVANLAGRAMVELTRGPKENHTRPAIDPLFRSAAAAFGPKAVGVILSGYLDDGTAGLQAIKACGGKALVQEPQDAAAPSMPQSAIDHVEVDWRLPAAEIGPALLALASGKPAAPKATQPLQPAPPWIAVENRFARGVGNMEQLEKIAAPSTFTCPECQGTLWELHGQQPQRFRCHTGHSFTAHVLGELQHDKAEDAIWAAVRALQEKEKLYLNLAAKAQAWLHPGAAGEYAEKARQAGEQAEVLKRALLA</sequence>
<organism evidence="6 7">
    <name type="scientific">Janthinobacterium violaceinigrum</name>
    <dbReference type="NCBI Taxonomy" id="2654252"/>
    <lineage>
        <taxon>Bacteria</taxon>
        <taxon>Pseudomonadati</taxon>
        <taxon>Pseudomonadota</taxon>
        <taxon>Betaproteobacteria</taxon>
        <taxon>Burkholderiales</taxon>
        <taxon>Oxalobacteraceae</taxon>
        <taxon>Janthinobacterium</taxon>
    </lineage>
</organism>
<dbReference type="EMBL" id="WFLI01000016">
    <property type="protein sequence ID" value="KAB8064035.1"/>
    <property type="molecule type" value="Genomic_DNA"/>
</dbReference>
<dbReference type="PROSITE" id="PS50122">
    <property type="entry name" value="CHEB"/>
    <property type="match status" value="1"/>
</dbReference>
<dbReference type="GO" id="GO:0006935">
    <property type="term" value="P:chemotaxis"/>
    <property type="evidence" value="ECO:0007669"/>
    <property type="project" value="UniProtKB-UniRule"/>
</dbReference>
<accession>A0A6I1HZL7</accession>
<dbReference type="InterPro" id="IPR011247">
    <property type="entry name" value="Chemotax_prot-Glu_Me-esterase"/>
</dbReference>
<proteinExistence type="predicted"/>
<dbReference type="EC" id="3.1.1.61" evidence="2"/>
<dbReference type="InterPro" id="IPR035909">
    <property type="entry name" value="CheB_C"/>
</dbReference>
<dbReference type="CDD" id="cd16433">
    <property type="entry name" value="CheB"/>
    <property type="match status" value="1"/>
</dbReference>